<accession>A0ACB8RLW3</accession>
<comment type="caution">
    <text evidence="1">The sequence shown here is derived from an EMBL/GenBank/DDBJ whole genome shotgun (WGS) entry which is preliminary data.</text>
</comment>
<dbReference type="Proteomes" id="UP000814033">
    <property type="component" value="Unassembled WGS sequence"/>
</dbReference>
<evidence type="ECO:0000313" key="2">
    <source>
        <dbReference type="Proteomes" id="UP000814033"/>
    </source>
</evidence>
<evidence type="ECO:0000313" key="1">
    <source>
        <dbReference type="EMBL" id="KAI0044892.1"/>
    </source>
</evidence>
<protein>
    <submittedName>
        <fullName evidence="1">Uncharacterized protein</fullName>
    </submittedName>
</protein>
<dbReference type="EMBL" id="MU275968">
    <property type="protein sequence ID" value="KAI0044892.1"/>
    <property type="molecule type" value="Genomic_DNA"/>
</dbReference>
<sequence length="470" mass="53059">MVSNPARSTESDIVKADPTTILGKFLVGYQGWFTCHGDGEPVGPGHHGWQHWCTYPIADGGNINTDYWPDMSMYEGDELFPAPGFKHLNGEQAYLFSSRHPRTVQKHFRWMAENGVDGAFLQRFVGAVEEKPGDMGGLNIRDEVGKLVEQACEKEGRVYAIMYDAAKCKPKERLQEILEKDWKKLVNDKRILDSPNYLRHEGKPVIAVWGLSWADSDHTPETVRSIAKFLRDNTPGGAYLYAGIPNFWRTAEGDSLPNKDFLPAILESFDAISPWTVGAYPDEPGVDFHAQWRWGPDVDFLKKWEQDTGRHVEYIPTIHPGGTATNMSQGQWPMNGAPRCGGRFLWRQMYHTKRLGARTVYAAMWDEYDEGTQFLPAFVQQHQLPVDQTGRFKFIAYDVDGHVLPSDWYMRIAGYGAEALKGRYPLDEQFPEKVLQDWRHSHPRREQQGEASGSGSGSGEQGLAPAPVLA</sequence>
<organism evidence="1 2">
    <name type="scientific">Auriscalpium vulgare</name>
    <dbReference type="NCBI Taxonomy" id="40419"/>
    <lineage>
        <taxon>Eukaryota</taxon>
        <taxon>Fungi</taxon>
        <taxon>Dikarya</taxon>
        <taxon>Basidiomycota</taxon>
        <taxon>Agaricomycotina</taxon>
        <taxon>Agaricomycetes</taxon>
        <taxon>Russulales</taxon>
        <taxon>Auriscalpiaceae</taxon>
        <taxon>Auriscalpium</taxon>
    </lineage>
</organism>
<proteinExistence type="predicted"/>
<keyword evidence="2" id="KW-1185">Reference proteome</keyword>
<gene>
    <name evidence="1" type="ORF">FA95DRAFT_209696</name>
</gene>
<name>A0ACB8RLW3_9AGAM</name>
<reference evidence="1" key="1">
    <citation type="submission" date="2021-02" db="EMBL/GenBank/DDBJ databases">
        <authorList>
            <consortium name="DOE Joint Genome Institute"/>
            <person name="Ahrendt S."/>
            <person name="Looney B.P."/>
            <person name="Miyauchi S."/>
            <person name="Morin E."/>
            <person name="Drula E."/>
            <person name="Courty P.E."/>
            <person name="Chicoki N."/>
            <person name="Fauchery L."/>
            <person name="Kohler A."/>
            <person name="Kuo A."/>
            <person name="Labutti K."/>
            <person name="Pangilinan J."/>
            <person name="Lipzen A."/>
            <person name="Riley R."/>
            <person name="Andreopoulos W."/>
            <person name="He G."/>
            <person name="Johnson J."/>
            <person name="Barry K.W."/>
            <person name="Grigoriev I.V."/>
            <person name="Nagy L."/>
            <person name="Hibbett D."/>
            <person name="Henrissat B."/>
            <person name="Matheny P.B."/>
            <person name="Labbe J."/>
            <person name="Martin F."/>
        </authorList>
    </citation>
    <scope>NUCLEOTIDE SEQUENCE</scope>
    <source>
        <strain evidence="1">FP105234-sp</strain>
    </source>
</reference>
<reference evidence="1" key="2">
    <citation type="journal article" date="2022" name="New Phytol.">
        <title>Evolutionary transition to the ectomycorrhizal habit in the genomes of a hyperdiverse lineage of mushroom-forming fungi.</title>
        <authorList>
            <person name="Looney B."/>
            <person name="Miyauchi S."/>
            <person name="Morin E."/>
            <person name="Drula E."/>
            <person name="Courty P.E."/>
            <person name="Kohler A."/>
            <person name="Kuo A."/>
            <person name="LaButti K."/>
            <person name="Pangilinan J."/>
            <person name="Lipzen A."/>
            <person name="Riley R."/>
            <person name="Andreopoulos W."/>
            <person name="He G."/>
            <person name="Johnson J."/>
            <person name="Nolan M."/>
            <person name="Tritt A."/>
            <person name="Barry K.W."/>
            <person name="Grigoriev I.V."/>
            <person name="Nagy L.G."/>
            <person name="Hibbett D."/>
            <person name="Henrissat B."/>
            <person name="Matheny P.B."/>
            <person name="Labbe J."/>
            <person name="Martin F.M."/>
        </authorList>
    </citation>
    <scope>NUCLEOTIDE SEQUENCE</scope>
    <source>
        <strain evidence="1">FP105234-sp</strain>
    </source>
</reference>